<dbReference type="AlphaFoldDB" id="F4PS02"/>
<feature type="region of interest" description="Disordered" evidence="1">
    <location>
        <begin position="73"/>
        <end position="98"/>
    </location>
</feature>
<accession>F4PS02</accession>
<evidence type="ECO:0000313" key="3">
    <source>
        <dbReference type="Proteomes" id="UP000007797"/>
    </source>
</evidence>
<proteinExistence type="predicted"/>
<dbReference type="KEGG" id="dfa:DFA_00461"/>
<evidence type="ECO:0000313" key="2">
    <source>
        <dbReference type="EMBL" id="EGG20600.1"/>
    </source>
</evidence>
<sequence>MDTLSPSSSSLLERVEEENKELRKLIDDIHTRMCTIEQENKSLKDTVEEQQANLYCLGDKYKILNERTKTLERTIPSPTSSPIVQNNQHTKGGEPSTSTFGYLSNLFNSTMTAPPNKYQKSSSSSSSALTTNNNNPNPINNNITTNLSPIRIILSRPSQGFEKGSIDKIQYYLKTKVHLYMLNKSNINLLDFNVVEHEQLANNPLNAITKGVCLYMVGFNSARIIFDEHLDHINKLRVQYPCCKIVLGLWVYGAKSEPIQLDTNNATDQVLTLIHSNGSMVDEKCAHAIEIINNLIQSNNQRQDK</sequence>
<keyword evidence="3" id="KW-1185">Reference proteome</keyword>
<feature type="compositionally biased region" description="Low complexity" evidence="1">
    <location>
        <begin position="121"/>
        <end position="142"/>
    </location>
</feature>
<dbReference type="EMBL" id="GL883010">
    <property type="protein sequence ID" value="EGG20600.1"/>
    <property type="molecule type" value="Genomic_DNA"/>
</dbReference>
<organism evidence="2 3">
    <name type="scientific">Cavenderia fasciculata</name>
    <name type="common">Slime mold</name>
    <name type="synonym">Dictyostelium fasciculatum</name>
    <dbReference type="NCBI Taxonomy" id="261658"/>
    <lineage>
        <taxon>Eukaryota</taxon>
        <taxon>Amoebozoa</taxon>
        <taxon>Evosea</taxon>
        <taxon>Eumycetozoa</taxon>
        <taxon>Dictyostelia</taxon>
        <taxon>Acytosteliales</taxon>
        <taxon>Cavenderiaceae</taxon>
        <taxon>Cavenderia</taxon>
    </lineage>
</organism>
<feature type="compositionally biased region" description="Polar residues" evidence="1">
    <location>
        <begin position="76"/>
        <end position="98"/>
    </location>
</feature>
<feature type="region of interest" description="Disordered" evidence="1">
    <location>
        <begin position="111"/>
        <end position="142"/>
    </location>
</feature>
<dbReference type="Proteomes" id="UP000007797">
    <property type="component" value="Unassembled WGS sequence"/>
</dbReference>
<evidence type="ECO:0000256" key="1">
    <source>
        <dbReference type="SAM" id="MobiDB-lite"/>
    </source>
</evidence>
<gene>
    <name evidence="2" type="ORF">DFA_00461</name>
</gene>
<dbReference type="GeneID" id="14873068"/>
<dbReference type="RefSeq" id="XP_004358450.1">
    <property type="nucleotide sequence ID" value="XM_004358393.1"/>
</dbReference>
<name>F4PS02_CACFS</name>
<protein>
    <submittedName>
        <fullName evidence="2">Uncharacterized protein</fullName>
    </submittedName>
</protein>
<reference evidence="3" key="1">
    <citation type="journal article" date="2011" name="Genome Res.">
        <title>Phylogeny-wide analysis of social amoeba genomes highlights ancient origins for complex intercellular communication.</title>
        <authorList>
            <person name="Heidel A.J."/>
            <person name="Lawal H.M."/>
            <person name="Felder M."/>
            <person name="Schilde C."/>
            <person name="Helps N.R."/>
            <person name="Tunggal B."/>
            <person name="Rivero F."/>
            <person name="John U."/>
            <person name="Schleicher M."/>
            <person name="Eichinger L."/>
            <person name="Platzer M."/>
            <person name="Noegel A.A."/>
            <person name="Schaap P."/>
            <person name="Gloeckner G."/>
        </authorList>
    </citation>
    <scope>NUCLEOTIDE SEQUENCE [LARGE SCALE GENOMIC DNA]</scope>
    <source>
        <strain evidence="3">SH3</strain>
    </source>
</reference>